<keyword evidence="3" id="KW-1185">Reference proteome</keyword>
<protein>
    <submittedName>
        <fullName evidence="2">Uncharacterized protein</fullName>
    </submittedName>
</protein>
<proteinExistence type="predicted"/>
<organism evidence="2 3">
    <name type="scientific">Ignicoccus pacificus DSM 13166</name>
    <dbReference type="NCBI Taxonomy" id="940294"/>
    <lineage>
        <taxon>Archaea</taxon>
        <taxon>Thermoproteota</taxon>
        <taxon>Thermoprotei</taxon>
        <taxon>Desulfurococcales</taxon>
        <taxon>Desulfurococcaceae</taxon>
        <taxon>Ignicoccus</taxon>
    </lineage>
</organism>
<dbReference type="EMBL" id="CP006868">
    <property type="protein sequence ID" value="UXD22769.1"/>
    <property type="molecule type" value="Genomic_DNA"/>
</dbReference>
<keyword evidence="1" id="KW-0812">Transmembrane</keyword>
<feature type="transmembrane region" description="Helical" evidence="1">
    <location>
        <begin position="309"/>
        <end position="327"/>
    </location>
</feature>
<accession>A0A977PLR9</accession>
<keyword evidence="1" id="KW-1133">Transmembrane helix</keyword>
<dbReference type="AlphaFoldDB" id="A0A977PLR9"/>
<gene>
    <name evidence="2" type="ORF">IPA_08095</name>
</gene>
<evidence type="ECO:0000313" key="3">
    <source>
        <dbReference type="Proteomes" id="UP001063698"/>
    </source>
</evidence>
<dbReference type="Proteomes" id="UP001063698">
    <property type="component" value="Chromosome"/>
</dbReference>
<dbReference type="InterPro" id="IPR015943">
    <property type="entry name" value="WD40/YVTN_repeat-like_dom_sf"/>
</dbReference>
<dbReference type="SUPFAM" id="SSF50998">
    <property type="entry name" value="Quinoprotein alcohol dehydrogenase-like"/>
    <property type="match status" value="1"/>
</dbReference>
<keyword evidence="1" id="KW-0472">Membrane</keyword>
<sequence length="337" mass="36309">MRILVLLALVAIAIASPLQQLWQYLTPSSYSINSVSVGNLTVVASSSPSSYSSGCFYILNKTDGKLLNTICPPGGASSTSYANGTFALLSYDGYVYLLNETTLNYSSVYIGTDYSYGIVLVPGGFVACYNGCAMFNYQGQAEWNVTGLNVLSNPAFNGTAIFVPDSISSSVVILDLNGKKIGTPIQLPEMPWSVAACGEYLAVKAVGGLYLYDLSSSPTLLWIRNDLGSYGQVVFLGNCSYLVVGASTKLSLLNVDGKLLYQVTYPLTIKSVGWNLGLAIGFGDGTLYFYYLNTTELKTITTLMTSNEAGAPITPIPMILPLAYFLYRKSDRLSRKR</sequence>
<dbReference type="KEGG" id="ipc:IPA_08095"/>
<dbReference type="Gene3D" id="2.130.10.10">
    <property type="entry name" value="YVTN repeat-like/Quinoprotein amine dehydrogenase"/>
    <property type="match status" value="1"/>
</dbReference>
<name>A0A977PLR9_9CREN</name>
<reference evidence="2" key="1">
    <citation type="submission" date="2013-11" db="EMBL/GenBank/DDBJ databases">
        <title>Comparative genomics of Ignicoccus.</title>
        <authorList>
            <person name="Podar M."/>
        </authorList>
    </citation>
    <scope>NUCLEOTIDE SEQUENCE</scope>
    <source>
        <strain evidence="2">DSM 13166</strain>
    </source>
</reference>
<dbReference type="InterPro" id="IPR011047">
    <property type="entry name" value="Quinoprotein_ADH-like_sf"/>
</dbReference>
<evidence type="ECO:0000313" key="2">
    <source>
        <dbReference type="EMBL" id="UXD22769.1"/>
    </source>
</evidence>
<evidence type="ECO:0000256" key="1">
    <source>
        <dbReference type="SAM" id="Phobius"/>
    </source>
</evidence>